<organism evidence="1 2">
    <name type="scientific">Microbacterium profundi</name>
    <dbReference type="NCBI Taxonomy" id="450380"/>
    <lineage>
        <taxon>Bacteria</taxon>
        <taxon>Bacillati</taxon>
        <taxon>Actinomycetota</taxon>
        <taxon>Actinomycetes</taxon>
        <taxon>Micrococcales</taxon>
        <taxon>Microbacteriaceae</taxon>
        <taxon>Microbacterium</taxon>
    </lineage>
</organism>
<accession>A0ABV3LDM2</accession>
<dbReference type="RefSeq" id="WP_234001293.1">
    <property type="nucleotide sequence ID" value="NZ_JAJVKR010000010.1"/>
</dbReference>
<sequence length="153" mass="16462">MSTAAEILDAARASLVGVPKEGLGEERSSRWRGERIVRVGEAWHIGVLLLTDRELLATAEVLRAADPGRRGYTAESARARAARRQLALRGGFGEGDVVHIGWSVIDVDAVDAGGSSGPLALRDGVPSVRWSGAGAYMPLEAYLRERIELMRDL</sequence>
<proteinExistence type="predicted"/>
<protein>
    <submittedName>
        <fullName evidence="1">Glutaminase</fullName>
    </submittedName>
</protein>
<dbReference type="EMBL" id="JBFBMH010000002">
    <property type="protein sequence ID" value="MEW1973995.1"/>
    <property type="molecule type" value="Genomic_DNA"/>
</dbReference>
<evidence type="ECO:0000313" key="1">
    <source>
        <dbReference type="EMBL" id="MEW1973995.1"/>
    </source>
</evidence>
<evidence type="ECO:0000313" key="2">
    <source>
        <dbReference type="Proteomes" id="UP001553715"/>
    </source>
</evidence>
<reference evidence="1 2" key="1">
    <citation type="submission" date="2024-06" db="EMBL/GenBank/DDBJ databases">
        <title>The Natural Products Discovery Center: Release of the First 8490 Sequenced Strains for Exploring Actinobacteria Biosynthetic Diversity.</title>
        <authorList>
            <person name="Kalkreuter E."/>
            <person name="Kautsar S.A."/>
            <person name="Yang D."/>
            <person name="Bader C.D."/>
            <person name="Teijaro C.N."/>
            <person name="Fluegel L."/>
            <person name="Davis C.M."/>
            <person name="Simpson J.R."/>
            <person name="Lauterbach L."/>
            <person name="Steele A.D."/>
            <person name="Gui C."/>
            <person name="Meng S."/>
            <person name="Li G."/>
            <person name="Viehrig K."/>
            <person name="Ye F."/>
            <person name="Su P."/>
            <person name="Kiefer A.F."/>
            <person name="Nichols A."/>
            <person name="Cepeda A.J."/>
            <person name="Yan W."/>
            <person name="Fan B."/>
            <person name="Jiang Y."/>
            <person name="Adhikari A."/>
            <person name="Zheng C.-J."/>
            <person name="Schuster L."/>
            <person name="Cowan T.M."/>
            <person name="Smanski M.J."/>
            <person name="Chevrette M.G."/>
            <person name="De Carvalho L.P.S."/>
            <person name="Shen B."/>
        </authorList>
    </citation>
    <scope>NUCLEOTIDE SEQUENCE [LARGE SCALE GENOMIC DNA]</scope>
    <source>
        <strain evidence="1 2">NPDC077434</strain>
    </source>
</reference>
<keyword evidence="2" id="KW-1185">Reference proteome</keyword>
<dbReference type="Proteomes" id="UP001553715">
    <property type="component" value="Unassembled WGS sequence"/>
</dbReference>
<comment type="caution">
    <text evidence="1">The sequence shown here is derived from an EMBL/GenBank/DDBJ whole genome shotgun (WGS) entry which is preliminary data.</text>
</comment>
<gene>
    <name evidence="1" type="ORF">AB0301_02770</name>
</gene>
<name>A0ABV3LDM2_9MICO</name>